<dbReference type="GO" id="GO:0009089">
    <property type="term" value="P:lysine biosynthetic process via diaminopimelate"/>
    <property type="evidence" value="ECO:0007669"/>
    <property type="project" value="InterPro"/>
</dbReference>
<comment type="subcellular location">
    <subcellularLocation>
        <location evidence="1">Plastid</location>
        <location evidence="1">Chloroplast</location>
    </subcellularLocation>
</comment>
<dbReference type="Gene3D" id="3.80.10.10">
    <property type="entry name" value="Ribonuclease Inhibitor"/>
    <property type="match status" value="1"/>
</dbReference>
<dbReference type="SUPFAM" id="SSF81383">
    <property type="entry name" value="F-box domain"/>
    <property type="match status" value="1"/>
</dbReference>
<dbReference type="FunFam" id="3.10.310.10:FF:000011">
    <property type="entry name" value="Diaminopimelate epimerase, chloroplastic"/>
    <property type="match status" value="1"/>
</dbReference>
<organism evidence="10">
    <name type="scientific">Sesamum latifolium</name>
    <dbReference type="NCBI Taxonomy" id="2727402"/>
    <lineage>
        <taxon>Eukaryota</taxon>
        <taxon>Viridiplantae</taxon>
        <taxon>Streptophyta</taxon>
        <taxon>Embryophyta</taxon>
        <taxon>Tracheophyta</taxon>
        <taxon>Spermatophyta</taxon>
        <taxon>Magnoliopsida</taxon>
        <taxon>eudicotyledons</taxon>
        <taxon>Gunneridae</taxon>
        <taxon>Pentapetalae</taxon>
        <taxon>asterids</taxon>
        <taxon>lamiids</taxon>
        <taxon>Lamiales</taxon>
        <taxon>Pedaliaceae</taxon>
        <taxon>Sesamum</taxon>
    </lineage>
</organism>
<dbReference type="GO" id="GO:0009507">
    <property type="term" value="C:chloroplast"/>
    <property type="evidence" value="ECO:0007669"/>
    <property type="project" value="UniProtKB-SubCell"/>
</dbReference>
<dbReference type="SUPFAM" id="SSF52047">
    <property type="entry name" value="RNI-like"/>
    <property type="match status" value="1"/>
</dbReference>
<dbReference type="PROSITE" id="PS50181">
    <property type="entry name" value="FBOX"/>
    <property type="match status" value="1"/>
</dbReference>
<evidence type="ECO:0000256" key="1">
    <source>
        <dbReference type="ARBA" id="ARBA00004229"/>
    </source>
</evidence>
<evidence type="ECO:0000256" key="7">
    <source>
        <dbReference type="ARBA" id="ARBA00023235"/>
    </source>
</evidence>
<dbReference type="Pfam" id="PF23622">
    <property type="entry name" value="LRR_At1g61320_AtMIF1"/>
    <property type="match status" value="1"/>
</dbReference>
<dbReference type="InterPro" id="IPR055357">
    <property type="entry name" value="LRR_At1g61320_AtMIF1"/>
</dbReference>
<dbReference type="InterPro" id="IPR001810">
    <property type="entry name" value="F-box_dom"/>
</dbReference>
<keyword evidence="7" id="KW-0413">Isomerase</keyword>
<reference evidence="10" key="2">
    <citation type="journal article" date="2024" name="Plant">
        <title>Genomic evolution and insights into agronomic trait innovations of Sesamum species.</title>
        <authorList>
            <person name="Miao H."/>
            <person name="Wang L."/>
            <person name="Qu L."/>
            <person name="Liu H."/>
            <person name="Sun Y."/>
            <person name="Le M."/>
            <person name="Wang Q."/>
            <person name="Wei S."/>
            <person name="Zheng Y."/>
            <person name="Lin W."/>
            <person name="Duan Y."/>
            <person name="Cao H."/>
            <person name="Xiong S."/>
            <person name="Wang X."/>
            <person name="Wei L."/>
            <person name="Li C."/>
            <person name="Ma Q."/>
            <person name="Ju M."/>
            <person name="Zhao R."/>
            <person name="Li G."/>
            <person name="Mu C."/>
            <person name="Tian Q."/>
            <person name="Mei H."/>
            <person name="Zhang T."/>
            <person name="Gao T."/>
            <person name="Zhang H."/>
        </authorList>
    </citation>
    <scope>NUCLEOTIDE SEQUENCE</scope>
    <source>
        <strain evidence="10">KEN1</strain>
    </source>
</reference>
<comment type="similarity">
    <text evidence="3">Belongs to the diaminopimelate epimerase family.</text>
</comment>
<dbReference type="SUPFAM" id="SSF54506">
    <property type="entry name" value="Diaminopimelate epimerase-like"/>
    <property type="match status" value="2"/>
</dbReference>
<dbReference type="EMBL" id="JACGWN010000013">
    <property type="protein sequence ID" value="KAL0409823.1"/>
    <property type="molecule type" value="Genomic_DNA"/>
</dbReference>
<dbReference type="Gene3D" id="3.10.310.10">
    <property type="entry name" value="Diaminopimelate Epimerase, Chain A, domain 1"/>
    <property type="match status" value="2"/>
</dbReference>
<keyword evidence="5" id="KW-0028">Amino-acid biosynthesis</keyword>
<sequence length="831" mass="92721">MEERPDLISSLPDDILKNIMSMISFKEAIQTTTLSTSWRGLMSPYRVNLECNLVRSDALESERKLKPVIESFLGSSESFRSLKLYLDLCDRDFAVCTRGAHGELHADFSGHKELVPCKFGMVLDHSSCVGPRFSSVRNLHLRSVSHIVGNLVGDLFSSCRILETLKLEKCRGLENLDIKSNSCLKNLEIADCPNIATITISAENLKSFSYKGALPIIQLINIPHLVDVALNLEDGLGNKSFDCERVLSLLSSVKDVEILTVSGWLIEVLCSAGVIFSVLDFKFSKLKEFRFVCSKISSKTRDSIACFLNITPSLEELFIKIDQKLRTVECPLSNQYWHEPHLWKDYATVKSNARWLKDLKTAKIAGFTGERDELLLVDLLLHTGINLKEMTVFPSAQSDDCASWRVGRVPCSQLKYIKVKYVLISCPEIDASFVLTEAKNSHNVKQLPFDASFFLALLQYAQANGDCRRRRHKIAATYSRQPPLSFLFLFTFFRFFSALFFVVSAAEYCKSYRWPETWFPRLLSMSIQTPEKSSSAWFLDNKESGILHFVKYHGLGNDFILVDNRDSSEPKITPEQAVKLCDRNFGIGADGVIFAMPGINGTDYTMRIFNSDGSEPEMCGNGVRCFARFIAELENLSGKHSFTVHTGAGLIIPEIQEDGKVRVDMGEPILKASDVPTKLPPNKGQSAVKAKLDVDGLTWNVTCVSMGNPHCVTFGTETSKDLQVDDLNLAEIGPKFEHHVMFPARTNTEFVQVFSPSHLKMRVWERGAGATLACGTGACAVVVAAVLEGHAERNCTVDLPGGPLDIEWREEDNHVYMTGPAEVVFYGSVPL</sequence>
<dbReference type="FunFam" id="3.10.310.10:FF:000009">
    <property type="entry name" value="Diaminopimelate epimerase chloroplastic"/>
    <property type="match status" value="1"/>
</dbReference>
<evidence type="ECO:0000259" key="9">
    <source>
        <dbReference type="PROSITE" id="PS50181"/>
    </source>
</evidence>
<evidence type="ECO:0000256" key="6">
    <source>
        <dbReference type="ARBA" id="ARBA00023154"/>
    </source>
</evidence>
<evidence type="ECO:0000256" key="4">
    <source>
        <dbReference type="ARBA" id="ARBA00013080"/>
    </source>
</evidence>
<dbReference type="PROSITE" id="PS01326">
    <property type="entry name" value="DAP_EPIMERASE"/>
    <property type="match status" value="1"/>
</dbReference>
<keyword evidence="6" id="KW-0457">Lysine biosynthesis</keyword>
<dbReference type="PANTHER" id="PTHR31689:SF0">
    <property type="entry name" value="DIAMINOPIMELATE EPIMERASE"/>
    <property type="match status" value="1"/>
</dbReference>
<dbReference type="NCBIfam" id="TIGR00652">
    <property type="entry name" value="DapF"/>
    <property type="match status" value="1"/>
</dbReference>
<name>A0AAW2TZ68_9LAMI</name>
<dbReference type="EC" id="5.1.1.7" evidence="4"/>
<dbReference type="InterPro" id="IPR036047">
    <property type="entry name" value="F-box-like_dom_sf"/>
</dbReference>
<comment type="caution">
    <text evidence="10">The sequence shown here is derived from an EMBL/GenBank/DDBJ whole genome shotgun (WGS) entry which is preliminary data.</text>
</comment>
<dbReference type="Pfam" id="PF00646">
    <property type="entry name" value="F-box"/>
    <property type="match status" value="1"/>
</dbReference>
<dbReference type="InterPro" id="IPR001653">
    <property type="entry name" value="DAP_epimerase_DapF"/>
</dbReference>
<evidence type="ECO:0000256" key="5">
    <source>
        <dbReference type="ARBA" id="ARBA00022605"/>
    </source>
</evidence>
<feature type="domain" description="F-box" evidence="9">
    <location>
        <begin position="5"/>
        <end position="42"/>
    </location>
</feature>
<dbReference type="InterPro" id="IPR032675">
    <property type="entry name" value="LRR_dom_sf"/>
</dbReference>
<dbReference type="PANTHER" id="PTHR31689">
    <property type="entry name" value="DIAMINOPIMELATE EPIMERASE, CHLOROPLASTIC"/>
    <property type="match status" value="1"/>
</dbReference>
<comment type="catalytic activity">
    <reaction evidence="8">
        <text>(2S,6S)-2,6-diaminopimelate = meso-2,6-diaminopimelate</text>
        <dbReference type="Rhea" id="RHEA:15393"/>
        <dbReference type="ChEBI" id="CHEBI:57609"/>
        <dbReference type="ChEBI" id="CHEBI:57791"/>
        <dbReference type="EC" id="5.1.1.7"/>
    </reaction>
</comment>
<proteinExistence type="inferred from homology"/>
<reference evidence="10" key="1">
    <citation type="submission" date="2020-06" db="EMBL/GenBank/DDBJ databases">
        <authorList>
            <person name="Li T."/>
            <person name="Hu X."/>
            <person name="Zhang T."/>
            <person name="Song X."/>
            <person name="Zhang H."/>
            <person name="Dai N."/>
            <person name="Sheng W."/>
            <person name="Hou X."/>
            <person name="Wei L."/>
        </authorList>
    </citation>
    <scope>NUCLEOTIDE SEQUENCE</scope>
    <source>
        <strain evidence="10">KEN1</strain>
        <tissue evidence="10">Leaf</tissue>
    </source>
</reference>
<evidence type="ECO:0000256" key="8">
    <source>
        <dbReference type="ARBA" id="ARBA00051712"/>
    </source>
</evidence>
<comment type="pathway">
    <text evidence="2">Amino-acid biosynthesis; L-lysine biosynthesis via DAP pathway; DL-2,6-diaminopimelate from LL-2,6-diaminopimelate: step 1/1.</text>
</comment>
<evidence type="ECO:0000256" key="2">
    <source>
        <dbReference type="ARBA" id="ARBA00005196"/>
    </source>
</evidence>
<evidence type="ECO:0000256" key="3">
    <source>
        <dbReference type="ARBA" id="ARBA00010219"/>
    </source>
</evidence>
<dbReference type="Pfam" id="PF01678">
    <property type="entry name" value="DAP_epimerase"/>
    <property type="match status" value="2"/>
</dbReference>
<evidence type="ECO:0000313" key="10">
    <source>
        <dbReference type="EMBL" id="KAL0409823.1"/>
    </source>
</evidence>
<accession>A0AAW2TZ68</accession>
<dbReference type="AlphaFoldDB" id="A0AAW2TZ68"/>
<dbReference type="InterPro" id="IPR018510">
    <property type="entry name" value="DAP_epimerase_AS"/>
</dbReference>
<gene>
    <name evidence="10" type="ORF">Slati_3572000</name>
</gene>
<protein>
    <recommendedName>
        <fullName evidence="4">diaminopimelate epimerase</fullName>
        <ecNumber evidence="4">5.1.1.7</ecNumber>
    </recommendedName>
</protein>
<dbReference type="HAMAP" id="MF_00197">
    <property type="entry name" value="DAP_epimerase"/>
    <property type="match status" value="1"/>
</dbReference>
<dbReference type="GO" id="GO:0008837">
    <property type="term" value="F:diaminopimelate epimerase activity"/>
    <property type="evidence" value="ECO:0007669"/>
    <property type="project" value="UniProtKB-EC"/>
</dbReference>
<dbReference type="GO" id="GO:0005829">
    <property type="term" value="C:cytosol"/>
    <property type="evidence" value="ECO:0007669"/>
    <property type="project" value="TreeGrafter"/>
</dbReference>